<dbReference type="InterPro" id="IPR032675">
    <property type="entry name" value="LRR_dom_sf"/>
</dbReference>
<evidence type="ECO:0000313" key="3">
    <source>
        <dbReference type="EMBL" id="VDK21864.1"/>
    </source>
</evidence>
<dbReference type="EMBL" id="UYRR01005562">
    <property type="protein sequence ID" value="VDK21864.1"/>
    <property type="molecule type" value="Genomic_DNA"/>
</dbReference>
<organism evidence="5">
    <name type="scientific">Anisakis simplex</name>
    <name type="common">Herring worm</name>
    <dbReference type="NCBI Taxonomy" id="6269"/>
    <lineage>
        <taxon>Eukaryota</taxon>
        <taxon>Metazoa</taxon>
        <taxon>Ecdysozoa</taxon>
        <taxon>Nematoda</taxon>
        <taxon>Chromadorea</taxon>
        <taxon>Rhabditida</taxon>
        <taxon>Spirurina</taxon>
        <taxon>Ascaridomorpha</taxon>
        <taxon>Ascaridoidea</taxon>
        <taxon>Anisakidae</taxon>
        <taxon>Anisakis</taxon>
        <taxon>Anisakis simplex complex</taxon>
    </lineage>
</organism>
<dbReference type="PROSITE" id="PS50181">
    <property type="entry name" value="FBOX"/>
    <property type="match status" value="1"/>
</dbReference>
<feature type="compositionally biased region" description="Polar residues" evidence="1">
    <location>
        <begin position="161"/>
        <end position="180"/>
    </location>
</feature>
<feature type="compositionally biased region" description="Basic and acidic residues" evidence="1">
    <location>
        <begin position="32"/>
        <end position="43"/>
    </location>
</feature>
<reference evidence="3 4" key="2">
    <citation type="submission" date="2018-11" db="EMBL/GenBank/DDBJ databases">
        <authorList>
            <consortium name="Pathogen Informatics"/>
        </authorList>
    </citation>
    <scope>NUCLEOTIDE SEQUENCE [LARGE SCALE GENOMIC DNA]</scope>
</reference>
<dbReference type="SMART" id="SM00256">
    <property type="entry name" value="FBOX"/>
    <property type="match status" value="1"/>
</dbReference>
<feature type="compositionally biased region" description="Polar residues" evidence="1">
    <location>
        <begin position="1"/>
        <end position="15"/>
    </location>
</feature>
<dbReference type="Proteomes" id="UP000267096">
    <property type="component" value="Unassembled WGS sequence"/>
</dbReference>
<dbReference type="OrthoDB" id="2095648at2759"/>
<evidence type="ECO:0000256" key="1">
    <source>
        <dbReference type="SAM" id="MobiDB-lite"/>
    </source>
</evidence>
<gene>
    <name evidence="3" type="ORF">ASIM_LOCUS3539</name>
</gene>
<accession>A0A0M3J807</accession>
<dbReference type="SUPFAM" id="SSF81383">
    <property type="entry name" value="F-box domain"/>
    <property type="match status" value="1"/>
</dbReference>
<dbReference type="AlphaFoldDB" id="A0A0M3J807"/>
<protein>
    <submittedName>
        <fullName evidence="5">F-box domain-containing protein</fullName>
    </submittedName>
</protein>
<dbReference type="WBParaSite" id="ASIM_0000370601-mRNA-1">
    <property type="protein sequence ID" value="ASIM_0000370601-mRNA-1"/>
    <property type="gene ID" value="ASIM_0000370601"/>
</dbReference>
<feature type="domain" description="F-box" evidence="2">
    <location>
        <begin position="79"/>
        <end position="125"/>
    </location>
</feature>
<evidence type="ECO:0000313" key="5">
    <source>
        <dbReference type="WBParaSite" id="ASIM_0000370601-mRNA-1"/>
    </source>
</evidence>
<proteinExistence type="predicted"/>
<keyword evidence="4" id="KW-1185">Reference proteome</keyword>
<feature type="region of interest" description="Disordered" evidence="1">
    <location>
        <begin position="161"/>
        <end position="184"/>
    </location>
</feature>
<dbReference type="Gene3D" id="3.80.10.10">
    <property type="entry name" value="Ribonuclease Inhibitor"/>
    <property type="match status" value="1"/>
</dbReference>
<evidence type="ECO:0000259" key="2">
    <source>
        <dbReference type="PROSITE" id="PS50181"/>
    </source>
</evidence>
<sequence>DASVSDSTKTTLSTANERRRGLVDSGFVPPENDGHGSPEPDPERVLRQLRVPSNVELFYRTPNPFRYGLRMRLNDEGGKDYFETLPVDIILMIFSYLNKTDLVMAAMCCRRFRDIGYNQSLWEFMDLGQKFVTDTEIHSLMDRGVRYLRLTYTTIIAKQNDSVNSSPDSQPTHSSPTEEPQQPRVFPSKLTHLDLSGSAIERPDIFASILRRCTKLEVGIVHMNFNLDSEFLIYQI</sequence>
<dbReference type="Pfam" id="PF12937">
    <property type="entry name" value="F-box-like"/>
    <property type="match status" value="1"/>
</dbReference>
<reference evidence="5" key="1">
    <citation type="submission" date="2017-02" db="UniProtKB">
        <authorList>
            <consortium name="WormBaseParasite"/>
        </authorList>
    </citation>
    <scope>IDENTIFICATION</scope>
</reference>
<dbReference type="InterPro" id="IPR036047">
    <property type="entry name" value="F-box-like_dom_sf"/>
</dbReference>
<evidence type="ECO:0000313" key="4">
    <source>
        <dbReference type="Proteomes" id="UP000267096"/>
    </source>
</evidence>
<feature type="region of interest" description="Disordered" evidence="1">
    <location>
        <begin position="1"/>
        <end position="43"/>
    </location>
</feature>
<dbReference type="InterPro" id="IPR001810">
    <property type="entry name" value="F-box_dom"/>
</dbReference>
<name>A0A0M3J807_ANISI</name>